<accession>B7PBM7</accession>
<name>B7PBM7_IXOSC</name>
<evidence type="ECO:0000256" key="1">
    <source>
        <dbReference type="SAM" id="MobiDB-lite"/>
    </source>
</evidence>
<gene>
    <name evidence="2" type="ORF">IscW_ISCW003239</name>
</gene>
<reference evidence="3" key="2">
    <citation type="submission" date="2020-05" db="UniProtKB">
        <authorList>
            <consortium name="EnsemblMetazoa"/>
        </authorList>
    </citation>
    <scope>IDENTIFICATION</scope>
    <source>
        <strain evidence="3">wikel</strain>
    </source>
</reference>
<dbReference type="EnsemblMetazoa" id="ISCW003239-RA">
    <property type="protein sequence ID" value="ISCW003239-PA"/>
    <property type="gene ID" value="ISCW003239"/>
</dbReference>
<dbReference type="VEuPathDB" id="VectorBase:ISCI003239"/>
<dbReference type="VEuPathDB" id="VectorBase:ISCW003239"/>
<proteinExistence type="predicted"/>
<reference evidence="2 4" key="1">
    <citation type="submission" date="2008-03" db="EMBL/GenBank/DDBJ databases">
        <title>Annotation of Ixodes scapularis.</title>
        <authorList>
            <consortium name="Ixodes scapularis Genome Project Consortium"/>
            <person name="Caler E."/>
            <person name="Hannick L.I."/>
            <person name="Bidwell S."/>
            <person name="Joardar V."/>
            <person name="Thiagarajan M."/>
            <person name="Amedeo P."/>
            <person name="Galinsky K.J."/>
            <person name="Schobel S."/>
            <person name="Inman J."/>
            <person name="Hostetler J."/>
            <person name="Miller J."/>
            <person name="Hammond M."/>
            <person name="Megy K."/>
            <person name="Lawson D."/>
            <person name="Kodira C."/>
            <person name="Sutton G."/>
            <person name="Meyer J."/>
            <person name="Hill C.A."/>
            <person name="Birren B."/>
            <person name="Nene V."/>
            <person name="Collins F."/>
            <person name="Alarcon-Chaidez F."/>
            <person name="Wikel S."/>
            <person name="Strausberg R."/>
        </authorList>
    </citation>
    <scope>NUCLEOTIDE SEQUENCE [LARGE SCALE GENOMIC DNA]</scope>
    <source>
        <strain evidence="4">Wikel</strain>
        <strain evidence="2">Wikel colony</strain>
    </source>
</reference>
<evidence type="ECO:0000313" key="3">
    <source>
        <dbReference type="EnsemblMetazoa" id="ISCW003239-PA"/>
    </source>
</evidence>
<feature type="region of interest" description="Disordered" evidence="1">
    <location>
        <begin position="1"/>
        <end position="41"/>
    </location>
</feature>
<dbReference type="AlphaFoldDB" id="B7PBM7"/>
<dbReference type="PaxDb" id="6945-B7PBM7"/>
<organism>
    <name type="scientific">Ixodes scapularis</name>
    <name type="common">Black-legged tick</name>
    <name type="synonym">Deer tick</name>
    <dbReference type="NCBI Taxonomy" id="6945"/>
    <lineage>
        <taxon>Eukaryota</taxon>
        <taxon>Metazoa</taxon>
        <taxon>Ecdysozoa</taxon>
        <taxon>Arthropoda</taxon>
        <taxon>Chelicerata</taxon>
        <taxon>Arachnida</taxon>
        <taxon>Acari</taxon>
        <taxon>Parasitiformes</taxon>
        <taxon>Ixodida</taxon>
        <taxon>Ixodoidea</taxon>
        <taxon>Ixodidae</taxon>
        <taxon>Ixodinae</taxon>
        <taxon>Ixodes</taxon>
    </lineage>
</organism>
<keyword evidence="4" id="KW-1185">Reference proteome</keyword>
<dbReference type="EMBL" id="DS677624">
    <property type="protein sequence ID" value="EEC03999.1"/>
    <property type="molecule type" value="Genomic_DNA"/>
</dbReference>
<dbReference type="Proteomes" id="UP000001555">
    <property type="component" value="Unassembled WGS sequence"/>
</dbReference>
<evidence type="ECO:0000313" key="2">
    <source>
        <dbReference type="EMBL" id="EEC03999.1"/>
    </source>
</evidence>
<dbReference type="HOGENOM" id="CLU_2199809_0_0_1"/>
<evidence type="ECO:0000313" key="4">
    <source>
        <dbReference type="Proteomes" id="UP000001555"/>
    </source>
</evidence>
<dbReference type="InParanoid" id="B7PBM7"/>
<sequence>MERTAPGVSWGSELDNGRRSRSNRQRRDWTAPRSSAATVNRGVRRSRRLFHRAFNLEPLVNSFSVDTGPSMVPWDQFVRTTRKRCVALNFTASAFKKSKPGRHNMKLD</sequence>
<protein>
    <submittedName>
        <fullName evidence="2 3">Uncharacterized protein</fullName>
    </submittedName>
</protein>
<dbReference type="EMBL" id="ABJB010730109">
    <property type="status" value="NOT_ANNOTATED_CDS"/>
    <property type="molecule type" value="Genomic_DNA"/>
</dbReference>